<dbReference type="RefSeq" id="WP_132748105.1">
    <property type="nucleotide sequence ID" value="NZ_SLXK01000055.1"/>
</dbReference>
<evidence type="ECO:0000256" key="3">
    <source>
        <dbReference type="ARBA" id="ARBA00022960"/>
    </source>
</evidence>
<dbReference type="GO" id="GO:0009252">
    <property type="term" value="P:peptidoglycan biosynthetic process"/>
    <property type="evidence" value="ECO:0007669"/>
    <property type="project" value="UniProtKB-UniRule"/>
</dbReference>
<dbReference type="InterPro" id="IPR039247">
    <property type="entry name" value="KhpB"/>
</dbReference>
<dbReference type="PANTHER" id="PTHR35800:SF1">
    <property type="entry name" value="RNA-BINDING PROTEIN KHPB"/>
    <property type="match status" value="1"/>
</dbReference>
<dbReference type="NCBIfam" id="NF041568">
    <property type="entry name" value="Jag_EloR"/>
    <property type="match status" value="1"/>
</dbReference>
<dbReference type="GO" id="GO:0071555">
    <property type="term" value="P:cell wall organization"/>
    <property type="evidence" value="ECO:0007669"/>
    <property type="project" value="UniProtKB-KW"/>
</dbReference>
<evidence type="ECO:0000256" key="4">
    <source>
        <dbReference type="ARBA" id="ARBA00023186"/>
    </source>
</evidence>
<dbReference type="InterPro" id="IPR034079">
    <property type="entry name" value="R3H_KhpB"/>
</dbReference>
<dbReference type="PROSITE" id="PS51061">
    <property type="entry name" value="R3H"/>
    <property type="match status" value="1"/>
</dbReference>
<organism evidence="8 9">
    <name type="scientific">Scopulibacillus darangshiensis</name>
    <dbReference type="NCBI Taxonomy" id="442528"/>
    <lineage>
        <taxon>Bacteria</taxon>
        <taxon>Bacillati</taxon>
        <taxon>Bacillota</taxon>
        <taxon>Bacilli</taxon>
        <taxon>Bacillales</taxon>
        <taxon>Sporolactobacillaceae</taxon>
        <taxon>Scopulibacillus</taxon>
    </lineage>
</organism>
<protein>
    <recommendedName>
        <fullName evidence="6">RNA-binding protein KhpB</fullName>
    </recommendedName>
    <alternativeName>
        <fullName evidence="6">RNA-binding protein EloR</fullName>
    </alternativeName>
</protein>
<keyword evidence="4 6" id="KW-0143">Chaperone</keyword>
<dbReference type="SMART" id="SM00393">
    <property type="entry name" value="R3H"/>
    <property type="match status" value="1"/>
</dbReference>
<dbReference type="HAMAP" id="MF_00867">
    <property type="entry name" value="KhpB"/>
    <property type="match status" value="1"/>
</dbReference>
<dbReference type="Gene3D" id="3.30.300.20">
    <property type="match status" value="1"/>
</dbReference>
<dbReference type="OrthoDB" id="9794483at2"/>
<dbReference type="AlphaFoldDB" id="A0A4R2NFR5"/>
<dbReference type="CDD" id="cd02414">
    <property type="entry name" value="KH-II_Jag"/>
    <property type="match status" value="1"/>
</dbReference>
<dbReference type="SMART" id="SM01245">
    <property type="entry name" value="Jag_N"/>
    <property type="match status" value="1"/>
</dbReference>
<dbReference type="SUPFAM" id="SSF82708">
    <property type="entry name" value="R3H domain"/>
    <property type="match status" value="1"/>
</dbReference>
<dbReference type="Pfam" id="PF14804">
    <property type="entry name" value="Jag_N"/>
    <property type="match status" value="1"/>
</dbReference>
<feature type="domain" description="R3H" evidence="7">
    <location>
        <begin position="140"/>
        <end position="206"/>
    </location>
</feature>
<comment type="subunit">
    <text evidence="6">Forms a complex with KhpA.</text>
</comment>
<evidence type="ECO:0000256" key="2">
    <source>
        <dbReference type="ARBA" id="ARBA00022884"/>
    </source>
</evidence>
<accession>A0A4R2NFR5</accession>
<dbReference type="InterPro" id="IPR015946">
    <property type="entry name" value="KH_dom-like_a/b"/>
</dbReference>
<keyword evidence="3 6" id="KW-0133">Cell shape</keyword>
<comment type="similarity">
    <text evidence="6">Belongs to the KhpB RNA-binding protein family.</text>
</comment>
<dbReference type="InterPro" id="IPR036867">
    <property type="entry name" value="R3H_dom_sf"/>
</dbReference>
<keyword evidence="5 6" id="KW-0961">Cell wall biogenesis/degradation</keyword>
<comment type="caution">
    <text evidence="8">The sequence shown here is derived from an EMBL/GenBank/DDBJ whole genome shotgun (WGS) entry which is preliminary data.</text>
</comment>
<gene>
    <name evidence="6" type="primary">khpB</name>
    <name evidence="6" type="synonym">eloR</name>
    <name evidence="8" type="ORF">EV207_1555</name>
</gene>
<dbReference type="InterPro" id="IPR001374">
    <property type="entry name" value="R3H_dom"/>
</dbReference>
<dbReference type="EMBL" id="SLXK01000055">
    <property type="protein sequence ID" value="TCP20012.1"/>
    <property type="molecule type" value="Genomic_DNA"/>
</dbReference>
<dbReference type="Pfam" id="PF13083">
    <property type="entry name" value="KH_KhpA-B"/>
    <property type="match status" value="1"/>
</dbReference>
<dbReference type="Gene3D" id="3.30.30.80">
    <property type="entry name" value="probable RNA-binding protein from clostridium symbiosum atcc 14940"/>
    <property type="match status" value="1"/>
</dbReference>
<dbReference type="PANTHER" id="PTHR35800">
    <property type="entry name" value="PROTEIN JAG"/>
    <property type="match status" value="1"/>
</dbReference>
<keyword evidence="1 6" id="KW-0963">Cytoplasm</keyword>
<reference evidence="8 9" key="1">
    <citation type="submission" date="2019-03" db="EMBL/GenBank/DDBJ databases">
        <title>Genomic Encyclopedia of Type Strains, Phase IV (KMG-IV): sequencing the most valuable type-strain genomes for metagenomic binning, comparative biology and taxonomic classification.</title>
        <authorList>
            <person name="Goeker M."/>
        </authorList>
    </citation>
    <scope>NUCLEOTIDE SEQUENCE [LARGE SCALE GENOMIC DNA]</scope>
    <source>
        <strain evidence="8 9">DSM 19377</strain>
    </source>
</reference>
<keyword evidence="9" id="KW-1185">Reference proteome</keyword>
<dbReference type="Pfam" id="PF01424">
    <property type="entry name" value="R3H"/>
    <property type="match status" value="1"/>
</dbReference>
<dbReference type="InterPro" id="IPR038008">
    <property type="entry name" value="Jag_KH"/>
</dbReference>
<dbReference type="InterPro" id="IPR038247">
    <property type="entry name" value="Jag_N_dom_sf"/>
</dbReference>
<dbReference type="Gene3D" id="3.30.1370.50">
    <property type="entry name" value="R3H-like domain"/>
    <property type="match status" value="1"/>
</dbReference>
<evidence type="ECO:0000313" key="8">
    <source>
        <dbReference type="EMBL" id="TCP20012.1"/>
    </source>
</evidence>
<evidence type="ECO:0000256" key="6">
    <source>
        <dbReference type="HAMAP-Rule" id="MF_00867"/>
    </source>
</evidence>
<dbReference type="GO" id="GO:0003723">
    <property type="term" value="F:RNA binding"/>
    <property type="evidence" value="ECO:0007669"/>
    <property type="project" value="UniProtKB-UniRule"/>
</dbReference>
<keyword evidence="2 6" id="KW-0694">RNA-binding</keyword>
<dbReference type="GO" id="GO:0008360">
    <property type="term" value="P:regulation of cell shape"/>
    <property type="evidence" value="ECO:0007669"/>
    <property type="project" value="UniProtKB-KW"/>
</dbReference>
<evidence type="ECO:0000256" key="5">
    <source>
        <dbReference type="ARBA" id="ARBA00023316"/>
    </source>
</evidence>
<name>A0A4R2NFR5_9BACL</name>
<comment type="subcellular location">
    <subcellularLocation>
        <location evidence="6">Cytoplasm</location>
    </subcellularLocation>
</comment>
<comment type="function">
    <text evidence="6">A probable RNA chaperone. Forms a complex with KhpA which binds to cellular RNA and controls its expression. Plays a role in peptidoglycan (PG) homeostasis and cell length regulation.</text>
</comment>
<dbReference type="GO" id="GO:0005737">
    <property type="term" value="C:cytoplasm"/>
    <property type="evidence" value="ECO:0007669"/>
    <property type="project" value="UniProtKB-SubCell"/>
</dbReference>
<comment type="caution">
    <text evidence="6">Lacks conserved residue(s) required for the propagation of feature annotation.</text>
</comment>
<evidence type="ECO:0000259" key="7">
    <source>
        <dbReference type="PROSITE" id="PS51061"/>
    </source>
</evidence>
<evidence type="ECO:0000256" key="1">
    <source>
        <dbReference type="ARBA" id="ARBA00022490"/>
    </source>
</evidence>
<dbReference type="Proteomes" id="UP000295416">
    <property type="component" value="Unassembled WGS sequence"/>
</dbReference>
<sequence>MREVIKNGKSIDEAIEQALEELHATLDQVTIDVLEEPKRGLLGIGAKPAIVKVILKENPIEKAINYLRDIVEKMGVIVEIKATQHDERNVECQLTGDDLALLIGKRGHTLNALQYLTNLVANKHSDHKLKIVLDAENYRARRKESLEILAERMAHKAVRNRRKVKLDPMPAYERKIVHTVLQPNRHIKTASEGEEPHRYVTISPES</sequence>
<dbReference type="InterPro" id="IPR032782">
    <property type="entry name" value="KhpB_N"/>
</dbReference>
<comment type="domain">
    <text evidence="6">Has an N-terminal Jag-N domain and 2 RNA-binding domains (KH and R3H).</text>
</comment>
<evidence type="ECO:0000313" key="9">
    <source>
        <dbReference type="Proteomes" id="UP000295416"/>
    </source>
</evidence>
<dbReference type="CDD" id="cd02644">
    <property type="entry name" value="R3H_jag"/>
    <property type="match status" value="1"/>
</dbReference>
<proteinExistence type="inferred from homology"/>